<keyword evidence="3" id="KW-1185">Reference proteome</keyword>
<reference evidence="2" key="1">
    <citation type="journal article" date="2020" name="Fungal Divers.">
        <title>Resolving the Mortierellaceae phylogeny through synthesis of multi-gene phylogenetics and phylogenomics.</title>
        <authorList>
            <person name="Vandepol N."/>
            <person name="Liber J."/>
            <person name="Desiro A."/>
            <person name="Na H."/>
            <person name="Kennedy M."/>
            <person name="Barry K."/>
            <person name="Grigoriev I.V."/>
            <person name="Miller A.N."/>
            <person name="O'Donnell K."/>
            <person name="Stajich J.E."/>
            <person name="Bonito G."/>
        </authorList>
    </citation>
    <scope>NUCLEOTIDE SEQUENCE</scope>
    <source>
        <strain evidence="2">CK1249</strain>
    </source>
</reference>
<dbReference type="Proteomes" id="UP000738359">
    <property type="component" value="Unassembled WGS sequence"/>
</dbReference>
<proteinExistence type="predicted"/>
<evidence type="ECO:0000256" key="1">
    <source>
        <dbReference type="SAM" id="MobiDB-lite"/>
    </source>
</evidence>
<dbReference type="EMBL" id="JAAAHY010001788">
    <property type="protein sequence ID" value="KAF9946765.1"/>
    <property type="molecule type" value="Genomic_DNA"/>
</dbReference>
<accession>A0A9P6IT66</accession>
<evidence type="ECO:0000313" key="3">
    <source>
        <dbReference type="Proteomes" id="UP000738359"/>
    </source>
</evidence>
<sequence>MVKEDSEMASRSPSPTPKTSSAANEDTSKDAAPADTINSTDQEEKDDKKQEGSQKDSIKQEDATQDGAKQDGAKQDSTGDSKEGLSLSQPFSRQILDQIQIALDVPLPLAPFPPLTTPQSAAAGTAASGFEIQITQSIRFF</sequence>
<feature type="compositionally biased region" description="Basic and acidic residues" evidence="1">
    <location>
        <begin position="45"/>
        <end position="83"/>
    </location>
</feature>
<evidence type="ECO:0000313" key="2">
    <source>
        <dbReference type="EMBL" id="KAF9946765.1"/>
    </source>
</evidence>
<feature type="non-terminal residue" evidence="2">
    <location>
        <position position="141"/>
    </location>
</feature>
<name>A0A9P6IT66_MORAP</name>
<gene>
    <name evidence="2" type="ORF">BGZ70_003036</name>
</gene>
<feature type="region of interest" description="Disordered" evidence="1">
    <location>
        <begin position="1"/>
        <end position="89"/>
    </location>
</feature>
<feature type="compositionally biased region" description="Low complexity" evidence="1">
    <location>
        <begin position="9"/>
        <end position="23"/>
    </location>
</feature>
<organism evidence="2 3">
    <name type="scientific">Mortierella alpina</name>
    <name type="common">Oleaginous fungus</name>
    <name type="synonym">Mortierella renispora</name>
    <dbReference type="NCBI Taxonomy" id="64518"/>
    <lineage>
        <taxon>Eukaryota</taxon>
        <taxon>Fungi</taxon>
        <taxon>Fungi incertae sedis</taxon>
        <taxon>Mucoromycota</taxon>
        <taxon>Mortierellomycotina</taxon>
        <taxon>Mortierellomycetes</taxon>
        <taxon>Mortierellales</taxon>
        <taxon>Mortierellaceae</taxon>
        <taxon>Mortierella</taxon>
    </lineage>
</organism>
<dbReference type="AlphaFoldDB" id="A0A9P6IT66"/>
<protein>
    <submittedName>
        <fullName evidence="2">Uncharacterized protein</fullName>
    </submittedName>
</protein>
<comment type="caution">
    <text evidence="2">The sequence shown here is derived from an EMBL/GenBank/DDBJ whole genome shotgun (WGS) entry which is preliminary data.</text>
</comment>